<accession>A0A0R1U7T4</accession>
<comment type="caution">
    <text evidence="6">The sequence shown here is derived from an EMBL/GenBank/DDBJ whole genome shotgun (WGS) entry which is preliminary data.</text>
</comment>
<proteinExistence type="predicted"/>
<evidence type="ECO:0000259" key="5">
    <source>
        <dbReference type="PROSITE" id="PS50930"/>
    </source>
</evidence>
<dbReference type="InterPro" id="IPR007492">
    <property type="entry name" value="LytTR_DNA-bd_dom"/>
</dbReference>
<dbReference type="GO" id="GO:0003677">
    <property type="term" value="F:DNA binding"/>
    <property type="evidence" value="ECO:0007669"/>
    <property type="project" value="UniProtKB-KW"/>
</dbReference>
<dbReference type="PANTHER" id="PTHR37299">
    <property type="entry name" value="TRANSCRIPTIONAL REGULATOR-RELATED"/>
    <property type="match status" value="1"/>
</dbReference>
<dbReference type="OrthoDB" id="9808614at2"/>
<dbReference type="AlphaFoldDB" id="A0A0R1U7T4"/>
<evidence type="ECO:0000256" key="1">
    <source>
        <dbReference type="ARBA" id="ARBA00022490"/>
    </source>
</evidence>
<gene>
    <name evidence="6" type="ORF">FC32_GL001711</name>
</gene>
<feature type="domain" description="HTH LytTR-type" evidence="5">
    <location>
        <begin position="40"/>
        <end position="136"/>
    </location>
</feature>
<dbReference type="Pfam" id="PF04397">
    <property type="entry name" value="LytTR"/>
    <property type="match status" value="1"/>
</dbReference>
<dbReference type="Proteomes" id="UP000051324">
    <property type="component" value="Unassembled WGS sequence"/>
</dbReference>
<keyword evidence="7" id="KW-1185">Reference proteome</keyword>
<dbReference type="SMART" id="SM00850">
    <property type="entry name" value="LytTR"/>
    <property type="match status" value="1"/>
</dbReference>
<reference evidence="6 7" key="1">
    <citation type="journal article" date="2015" name="Genome Announc.">
        <title>Expanding the biotechnology potential of lactobacilli through comparative genomics of 213 strains and associated genera.</title>
        <authorList>
            <person name="Sun Z."/>
            <person name="Harris H.M."/>
            <person name="McCann A."/>
            <person name="Guo C."/>
            <person name="Argimon S."/>
            <person name="Zhang W."/>
            <person name="Yang X."/>
            <person name="Jeffery I.B."/>
            <person name="Cooney J.C."/>
            <person name="Kagawa T.F."/>
            <person name="Liu W."/>
            <person name="Song Y."/>
            <person name="Salvetti E."/>
            <person name="Wrobel A."/>
            <person name="Rasinkangas P."/>
            <person name="Parkhill J."/>
            <person name="Rea M.C."/>
            <person name="O'Sullivan O."/>
            <person name="Ritari J."/>
            <person name="Douillard F.P."/>
            <person name="Paul Ross R."/>
            <person name="Yang R."/>
            <person name="Briner A.E."/>
            <person name="Felis G.E."/>
            <person name="de Vos W.M."/>
            <person name="Barrangou R."/>
            <person name="Klaenhammer T.R."/>
            <person name="Caufield P.W."/>
            <person name="Cui Y."/>
            <person name="Zhang H."/>
            <person name="O'Toole P.W."/>
        </authorList>
    </citation>
    <scope>NUCLEOTIDE SEQUENCE [LARGE SCALE GENOMIC DNA]</scope>
    <source>
        <strain evidence="6 7">DSM 16634</strain>
    </source>
</reference>
<keyword evidence="1" id="KW-0963">Cytoplasm</keyword>
<keyword evidence="4" id="KW-0804">Transcription</keyword>
<evidence type="ECO:0000313" key="7">
    <source>
        <dbReference type="Proteomes" id="UP000051324"/>
    </source>
</evidence>
<dbReference type="PANTHER" id="PTHR37299:SF2">
    <property type="entry name" value="HTH LYTTR-TYPE DOMAIN-CONTAINING PROTEIN"/>
    <property type="match status" value="1"/>
</dbReference>
<dbReference type="PATRIC" id="fig|1423724.4.peg.1784"/>
<organism evidence="6 7">
    <name type="scientific">Ligilactobacillus apodemi DSM 16634 = JCM 16172</name>
    <dbReference type="NCBI Taxonomy" id="1423724"/>
    <lineage>
        <taxon>Bacteria</taxon>
        <taxon>Bacillati</taxon>
        <taxon>Bacillota</taxon>
        <taxon>Bacilli</taxon>
        <taxon>Lactobacillales</taxon>
        <taxon>Lactobacillaceae</taxon>
        <taxon>Ligilactobacillus</taxon>
    </lineage>
</organism>
<dbReference type="eggNOG" id="COG3279">
    <property type="taxonomic scope" value="Bacteria"/>
</dbReference>
<keyword evidence="3" id="KW-0238">DNA-binding</keyword>
<dbReference type="InterPro" id="IPR046947">
    <property type="entry name" value="LytR-like"/>
</dbReference>
<dbReference type="Gene3D" id="2.40.50.1020">
    <property type="entry name" value="LytTr DNA-binding domain"/>
    <property type="match status" value="1"/>
</dbReference>
<dbReference type="RefSeq" id="WP_051533643.1">
    <property type="nucleotide sequence ID" value="NZ_AZFT01000004.1"/>
</dbReference>
<evidence type="ECO:0000256" key="2">
    <source>
        <dbReference type="ARBA" id="ARBA00023015"/>
    </source>
</evidence>
<evidence type="ECO:0000256" key="3">
    <source>
        <dbReference type="ARBA" id="ARBA00023125"/>
    </source>
</evidence>
<evidence type="ECO:0000256" key="4">
    <source>
        <dbReference type="ARBA" id="ARBA00023163"/>
    </source>
</evidence>
<dbReference type="PROSITE" id="PS50930">
    <property type="entry name" value="HTH_LYTTR"/>
    <property type="match status" value="1"/>
</dbReference>
<sequence>MKTRFEIDPNLPEEWAEFHIHKMTERLQRVVQDLGTTTQLWGYIDNIIKPLELNEVYLIESLQSKVYAKTAKQTYQVKKKLYELEEFLPRNFVKISRSEFVNLDYLDHLEVAANATVILKLTNGQEPLWQGAVSKI</sequence>
<name>A0A0R1U7T4_9LACO</name>
<evidence type="ECO:0000313" key="6">
    <source>
        <dbReference type="EMBL" id="KRL87288.1"/>
    </source>
</evidence>
<dbReference type="GO" id="GO:0000156">
    <property type="term" value="F:phosphorelay response regulator activity"/>
    <property type="evidence" value="ECO:0007669"/>
    <property type="project" value="InterPro"/>
</dbReference>
<dbReference type="STRING" id="1423724.FC32_GL001711"/>
<dbReference type="EMBL" id="AZFT01000004">
    <property type="protein sequence ID" value="KRL87288.1"/>
    <property type="molecule type" value="Genomic_DNA"/>
</dbReference>
<keyword evidence="2" id="KW-0805">Transcription regulation</keyword>
<protein>
    <recommendedName>
        <fullName evidence="5">HTH LytTR-type domain-containing protein</fullName>
    </recommendedName>
</protein>